<dbReference type="AlphaFoldDB" id="A0AAI9T6N0"/>
<feature type="region of interest" description="Disordered" evidence="1">
    <location>
        <begin position="60"/>
        <end position="127"/>
    </location>
</feature>
<reference evidence="2" key="1">
    <citation type="submission" date="2015-06" db="EMBL/GenBank/DDBJ databases">
        <authorList>
            <person name="Nguyen H."/>
        </authorList>
    </citation>
    <scope>NUCLEOTIDE SEQUENCE</scope>
    <source>
        <strain evidence="2">DAOM 180753</strain>
    </source>
</reference>
<dbReference type="Proteomes" id="UP001227192">
    <property type="component" value="Unassembled WGS sequence"/>
</dbReference>
<comment type="caution">
    <text evidence="2">The sequence shown here is derived from an EMBL/GenBank/DDBJ whole genome shotgun (WGS) entry which is preliminary data.</text>
</comment>
<feature type="compositionally biased region" description="Low complexity" evidence="1">
    <location>
        <begin position="60"/>
        <end position="70"/>
    </location>
</feature>
<feature type="compositionally biased region" description="Pro residues" evidence="1">
    <location>
        <begin position="112"/>
        <end position="127"/>
    </location>
</feature>
<dbReference type="EMBL" id="LACB01000860">
    <property type="protein sequence ID" value="KAJ9481220.1"/>
    <property type="molecule type" value="Genomic_DNA"/>
</dbReference>
<organism evidence="2 3">
    <name type="scientific">Penicillium thymicola</name>
    <dbReference type="NCBI Taxonomy" id="293382"/>
    <lineage>
        <taxon>Eukaryota</taxon>
        <taxon>Fungi</taxon>
        <taxon>Dikarya</taxon>
        <taxon>Ascomycota</taxon>
        <taxon>Pezizomycotina</taxon>
        <taxon>Eurotiomycetes</taxon>
        <taxon>Eurotiomycetidae</taxon>
        <taxon>Eurotiales</taxon>
        <taxon>Aspergillaceae</taxon>
        <taxon>Penicillium</taxon>
    </lineage>
</organism>
<protein>
    <submittedName>
        <fullName evidence="2">Uncharacterized protein</fullName>
    </submittedName>
</protein>
<reference evidence="2" key="2">
    <citation type="journal article" date="2016" name="Fungal Biol.">
        <title>Ochratoxin A production by Penicillium thymicola.</title>
        <authorList>
            <person name="Nguyen H.D.T."/>
            <person name="McMullin D.R."/>
            <person name="Ponomareva E."/>
            <person name="Riley R."/>
            <person name="Pomraning K.R."/>
            <person name="Baker S.E."/>
            <person name="Seifert K.A."/>
        </authorList>
    </citation>
    <scope>NUCLEOTIDE SEQUENCE</scope>
    <source>
        <strain evidence="2">DAOM 180753</strain>
    </source>
</reference>
<proteinExistence type="predicted"/>
<name>A0AAI9T6N0_PENTH</name>
<keyword evidence="3" id="KW-1185">Reference proteome</keyword>
<feature type="region of interest" description="Disordered" evidence="1">
    <location>
        <begin position="1"/>
        <end position="40"/>
    </location>
</feature>
<sequence>MAPLTKRQKKNRKDRKRRARRAAEAAAEAAANTPPPSAEEVSRLWAIAYSALNKAAAATVRRAAADAAAPGSGGGDLGGPDRDGGQGASQGTTEQAVTEPLPGGSTDLAPASPIPSSPPYSPSYSPPTFGPVRLPLSVFSLSQVATSLRFKRFASCTG</sequence>
<gene>
    <name evidence="2" type="ORF">VN97_g12272</name>
</gene>
<evidence type="ECO:0000313" key="3">
    <source>
        <dbReference type="Proteomes" id="UP001227192"/>
    </source>
</evidence>
<feature type="compositionally biased region" description="Basic residues" evidence="1">
    <location>
        <begin position="1"/>
        <end position="20"/>
    </location>
</feature>
<evidence type="ECO:0000313" key="2">
    <source>
        <dbReference type="EMBL" id="KAJ9481220.1"/>
    </source>
</evidence>
<evidence type="ECO:0000256" key="1">
    <source>
        <dbReference type="SAM" id="MobiDB-lite"/>
    </source>
</evidence>
<accession>A0AAI9T6N0</accession>